<organism evidence="2 3">
    <name type="scientific">Ameiurus melas</name>
    <name type="common">Black bullhead</name>
    <name type="synonym">Silurus melas</name>
    <dbReference type="NCBI Taxonomy" id="219545"/>
    <lineage>
        <taxon>Eukaryota</taxon>
        <taxon>Metazoa</taxon>
        <taxon>Chordata</taxon>
        <taxon>Craniata</taxon>
        <taxon>Vertebrata</taxon>
        <taxon>Euteleostomi</taxon>
        <taxon>Actinopterygii</taxon>
        <taxon>Neopterygii</taxon>
        <taxon>Teleostei</taxon>
        <taxon>Ostariophysi</taxon>
        <taxon>Siluriformes</taxon>
        <taxon>Ictaluridae</taxon>
        <taxon>Ameiurus</taxon>
    </lineage>
</organism>
<dbReference type="AlphaFoldDB" id="A0A7J6B087"/>
<evidence type="ECO:0000313" key="3">
    <source>
        <dbReference type="Proteomes" id="UP000593565"/>
    </source>
</evidence>
<accession>A0A7J6B087</accession>
<proteinExistence type="predicted"/>
<dbReference type="EMBL" id="JAAGNN010000006">
    <property type="protein sequence ID" value="KAF4088276.1"/>
    <property type="molecule type" value="Genomic_DNA"/>
</dbReference>
<dbReference type="Proteomes" id="UP000593565">
    <property type="component" value="Unassembled WGS sequence"/>
</dbReference>
<evidence type="ECO:0000256" key="1">
    <source>
        <dbReference type="SAM" id="MobiDB-lite"/>
    </source>
</evidence>
<sequence length="174" mass="19835">MLRQDMFFSKMCQVRQNFSNICQKNAAFSLHPKTPNTCTSEESGRTVQILPLRLRPFGRRSARKSLGAPLPTGRPRSTRHSRDSGRNVGKRGTLLTPSTRRHGRIGGRGAHIERIWAEEKIKNSARRWNSFRQRSAAAVVQNYSEDVLAVLTGKEDRVAPWVMEELYGQREMPC</sequence>
<name>A0A7J6B087_AMEME</name>
<feature type="region of interest" description="Disordered" evidence="1">
    <location>
        <begin position="61"/>
        <end position="105"/>
    </location>
</feature>
<protein>
    <submittedName>
        <fullName evidence="2">Uncharacterized protein</fullName>
    </submittedName>
</protein>
<gene>
    <name evidence="2" type="ORF">AMELA_G00080590</name>
</gene>
<comment type="caution">
    <text evidence="2">The sequence shown here is derived from an EMBL/GenBank/DDBJ whole genome shotgun (WGS) entry which is preliminary data.</text>
</comment>
<reference evidence="2 3" key="1">
    <citation type="submission" date="2020-02" db="EMBL/GenBank/DDBJ databases">
        <title>A chromosome-scale genome assembly of the black bullhead catfish (Ameiurus melas).</title>
        <authorList>
            <person name="Wen M."/>
            <person name="Zham M."/>
            <person name="Cabau C."/>
            <person name="Klopp C."/>
            <person name="Donnadieu C."/>
            <person name="Roques C."/>
            <person name="Bouchez O."/>
            <person name="Lampietro C."/>
            <person name="Jouanno E."/>
            <person name="Herpin A."/>
            <person name="Louis A."/>
            <person name="Berthelot C."/>
            <person name="Parey E."/>
            <person name="Roest-Crollius H."/>
            <person name="Braasch I."/>
            <person name="Postlethwait J."/>
            <person name="Robinson-Rechavi M."/>
            <person name="Echchiki A."/>
            <person name="Begum T."/>
            <person name="Montfort J."/>
            <person name="Schartl M."/>
            <person name="Bobe J."/>
            <person name="Guiguen Y."/>
        </authorList>
    </citation>
    <scope>NUCLEOTIDE SEQUENCE [LARGE SCALE GENOMIC DNA]</scope>
    <source>
        <strain evidence="2">M_S1</strain>
        <tissue evidence="2">Blood</tissue>
    </source>
</reference>
<keyword evidence="3" id="KW-1185">Reference proteome</keyword>
<evidence type="ECO:0000313" key="2">
    <source>
        <dbReference type="EMBL" id="KAF4088276.1"/>
    </source>
</evidence>